<comment type="caution">
    <text evidence="2">The sequence shown here is derived from an EMBL/GenBank/DDBJ whole genome shotgun (WGS) entry which is preliminary data.</text>
</comment>
<reference evidence="4 5" key="1">
    <citation type="submission" date="2015-01" db="EMBL/GenBank/DDBJ databases">
        <title>Evolution of Trichinella species and genotypes.</title>
        <authorList>
            <person name="Korhonen P.K."/>
            <person name="Edoardo P."/>
            <person name="Giuseppe L.R."/>
            <person name="Gasser R.B."/>
        </authorList>
    </citation>
    <scope>NUCLEOTIDE SEQUENCE [LARGE SCALE GENOMIC DNA]</scope>
    <source>
        <strain evidence="1">ISS13</strain>
        <strain evidence="3">ISS176</strain>
        <strain evidence="2">ISS588</strain>
    </source>
</reference>
<gene>
    <name evidence="1" type="ORF">T4A_14301</name>
    <name evidence="2" type="ORF">T4B_13598</name>
    <name evidence="3" type="ORF">T4C_6256</name>
</gene>
<proteinExistence type="predicted"/>
<organism evidence="2 5">
    <name type="scientific">Trichinella pseudospiralis</name>
    <name type="common">Parasitic roundworm</name>
    <dbReference type="NCBI Taxonomy" id="6337"/>
    <lineage>
        <taxon>Eukaryota</taxon>
        <taxon>Metazoa</taxon>
        <taxon>Ecdysozoa</taxon>
        <taxon>Nematoda</taxon>
        <taxon>Enoplea</taxon>
        <taxon>Dorylaimia</taxon>
        <taxon>Trichinellida</taxon>
        <taxon>Trichinellidae</taxon>
        <taxon>Trichinella</taxon>
    </lineage>
</organism>
<dbReference type="EMBL" id="JYDS01000124">
    <property type="protein sequence ID" value="KRZ24297.1"/>
    <property type="molecule type" value="Genomic_DNA"/>
</dbReference>
<dbReference type="AlphaFoldDB" id="A0A0V1INK4"/>
<accession>A0A0V1INK4</accession>
<evidence type="ECO:0000313" key="3">
    <source>
        <dbReference type="EMBL" id="KRZ41914.1"/>
    </source>
</evidence>
<protein>
    <submittedName>
        <fullName evidence="2">Uncharacterized protein</fullName>
    </submittedName>
</protein>
<keyword evidence="5" id="KW-1185">Reference proteome</keyword>
<evidence type="ECO:0000313" key="5">
    <source>
        <dbReference type="Proteomes" id="UP000054805"/>
    </source>
</evidence>
<dbReference type="EMBL" id="JYDR01000034">
    <property type="protein sequence ID" value="KRY73483.1"/>
    <property type="molecule type" value="Genomic_DNA"/>
</dbReference>
<evidence type="ECO:0000313" key="1">
    <source>
        <dbReference type="EMBL" id="KRY73483.1"/>
    </source>
</evidence>
<sequence>MLKNCQNIEIENCMQCKKALLYAVVHPNSISLAQGGALLASQVNDHSQQNYAATPIWFPANQ</sequence>
<name>A0A0V1INK4_TRIPS</name>
<dbReference type="Proteomes" id="UP000054826">
    <property type="component" value="Unassembled WGS sequence"/>
</dbReference>
<dbReference type="EMBL" id="JYDV01000018">
    <property type="protein sequence ID" value="KRZ41914.1"/>
    <property type="molecule type" value="Genomic_DNA"/>
</dbReference>
<dbReference type="Proteomes" id="UP000054805">
    <property type="component" value="Unassembled WGS sequence"/>
</dbReference>
<dbReference type="Proteomes" id="UP000054632">
    <property type="component" value="Unassembled WGS sequence"/>
</dbReference>
<evidence type="ECO:0000313" key="4">
    <source>
        <dbReference type="Proteomes" id="UP000054632"/>
    </source>
</evidence>
<evidence type="ECO:0000313" key="2">
    <source>
        <dbReference type="EMBL" id="KRZ24297.1"/>
    </source>
</evidence>